<dbReference type="AlphaFoldDB" id="A0A556C4F3"/>
<evidence type="ECO:0000313" key="2">
    <source>
        <dbReference type="Proteomes" id="UP000316406"/>
    </source>
</evidence>
<organism evidence="1 2">
    <name type="scientific">Brevibacterium aurantiacum</name>
    <dbReference type="NCBI Taxonomy" id="273384"/>
    <lineage>
        <taxon>Bacteria</taxon>
        <taxon>Bacillati</taxon>
        <taxon>Actinomycetota</taxon>
        <taxon>Actinomycetes</taxon>
        <taxon>Micrococcales</taxon>
        <taxon>Brevibacteriaceae</taxon>
        <taxon>Brevibacterium</taxon>
    </lineage>
</organism>
<dbReference type="Proteomes" id="UP000316406">
    <property type="component" value="Unassembled WGS sequence"/>
</dbReference>
<dbReference type="RefSeq" id="WP_143924448.1">
    <property type="nucleotide sequence ID" value="NZ_VLTK01000020.1"/>
</dbReference>
<protein>
    <submittedName>
        <fullName evidence="1">Uncharacterized protein</fullName>
    </submittedName>
</protein>
<dbReference type="EMBL" id="VLTK01000020">
    <property type="protein sequence ID" value="TSI12206.1"/>
    <property type="molecule type" value="Genomic_DNA"/>
</dbReference>
<accession>A0A556C4F3</accession>
<keyword evidence="2" id="KW-1185">Reference proteome</keyword>
<name>A0A556C4F3_BREAU</name>
<proteinExistence type="predicted"/>
<comment type="caution">
    <text evidence="1">The sequence shown here is derived from an EMBL/GenBank/DDBJ whole genome shotgun (WGS) entry which is preliminary data.</text>
</comment>
<sequence>MDDVGLDRLLEFIDRSGLEQPFRCAPGRFRHSLEGGGFDACFDPLAAAPEELGHGKVLLTVSDGIITHRA</sequence>
<evidence type="ECO:0000313" key="1">
    <source>
        <dbReference type="EMBL" id="TSI12206.1"/>
    </source>
</evidence>
<gene>
    <name evidence="1" type="ORF">FO013_20650</name>
</gene>
<reference evidence="1 2" key="1">
    <citation type="submission" date="2019-07" db="EMBL/GenBank/DDBJ databases">
        <title>Draft genome sequence of Brevibacterium aurantiacum XU54 isolated from Xinjiang China.</title>
        <authorList>
            <person name="Xu X."/>
        </authorList>
    </citation>
    <scope>NUCLEOTIDE SEQUENCE [LARGE SCALE GENOMIC DNA]</scope>
    <source>
        <strain evidence="1 2">XU54</strain>
    </source>
</reference>